<evidence type="ECO:0000313" key="1">
    <source>
        <dbReference type="EMBL" id="MBD7914561.1"/>
    </source>
</evidence>
<evidence type="ECO:0008006" key="3">
    <source>
        <dbReference type="Google" id="ProtNLM"/>
    </source>
</evidence>
<dbReference type="Proteomes" id="UP000640335">
    <property type="component" value="Unassembled WGS sequence"/>
</dbReference>
<comment type="caution">
    <text evidence="1">The sequence shown here is derived from an EMBL/GenBank/DDBJ whole genome shotgun (WGS) entry which is preliminary data.</text>
</comment>
<proteinExistence type="predicted"/>
<accession>A0ABR8Q2B3</accession>
<evidence type="ECO:0000313" key="2">
    <source>
        <dbReference type="Proteomes" id="UP000640335"/>
    </source>
</evidence>
<protein>
    <recommendedName>
        <fullName evidence="3">Phage protein</fullName>
    </recommendedName>
</protein>
<organism evidence="1 2">
    <name type="scientific">Clostridium gallinarum</name>
    <dbReference type="NCBI Taxonomy" id="2762246"/>
    <lineage>
        <taxon>Bacteria</taxon>
        <taxon>Bacillati</taxon>
        <taxon>Bacillota</taxon>
        <taxon>Clostridia</taxon>
        <taxon>Eubacteriales</taxon>
        <taxon>Clostridiaceae</taxon>
        <taxon>Clostridium</taxon>
    </lineage>
</organism>
<sequence>MMRVRDLKTILVPLELSGRTFNIAFDFNCMCELDEVYGDFDIAIKAIDSGKGRLKAIRALIYSAIKPRYEDITLLEVGDLLTDVMRDTKKAEYLMQQIDKALTLSMPDKEEVGE</sequence>
<dbReference type="EMBL" id="JACSQZ010000012">
    <property type="protein sequence ID" value="MBD7914561.1"/>
    <property type="molecule type" value="Genomic_DNA"/>
</dbReference>
<reference evidence="1 2" key="1">
    <citation type="submission" date="2020-08" db="EMBL/GenBank/DDBJ databases">
        <title>A Genomic Blueprint of the Chicken Gut Microbiome.</title>
        <authorList>
            <person name="Gilroy R."/>
            <person name="Ravi A."/>
            <person name="Getino M."/>
            <person name="Pursley I."/>
            <person name="Horton D.L."/>
            <person name="Alikhan N.-F."/>
            <person name="Baker D."/>
            <person name="Gharbi K."/>
            <person name="Hall N."/>
            <person name="Watson M."/>
            <person name="Adriaenssens E.M."/>
            <person name="Foster-Nyarko E."/>
            <person name="Jarju S."/>
            <person name="Secka A."/>
            <person name="Antonio M."/>
            <person name="Oren A."/>
            <person name="Chaudhuri R."/>
            <person name="La Ragione R.M."/>
            <person name="Hildebrand F."/>
            <person name="Pallen M.J."/>
        </authorList>
    </citation>
    <scope>NUCLEOTIDE SEQUENCE [LARGE SCALE GENOMIC DNA]</scope>
    <source>
        <strain evidence="1 2">Sa3CUN1</strain>
    </source>
</reference>
<keyword evidence="2" id="KW-1185">Reference proteome</keyword>
<gene>
    <name evidence="1" type="ORF">H9660_05335</name>
</gene>
<dbReference type="RefSeq" id="WP_191749279.1">
    <property type="nucleotide sequence ID" value="NZ_JACSQZ010000012.1"/>
</dbReference>
<name>A0ABR8Q2B3_9CLOT</name>